<keyword evidence="9" id="KW-0408">Iron</keyword>
<evidence type="ECO:0000256" key="5">
    <source>
        <dbReference type="ARBA" id="ARBA00022692"/>
    </source>
</evidence>
<comment type="subcellular location">
    <subcellularLocation>
        <location evidence="2">Membrane</location>
        <topology evidence="2">Multi-pass membrane protein</topology>
    </subcellularLocation>
</comment>
<keyword evidence="10 12" id="KW-0472">Membrane</keyword>
<keyword evidence="8 12" id="KW-1133">Transmembrane helix</keyword>
<sequence>MANASLLSLLAFLLVVLPSVYITPFTFSPHPVLLAASTLIASVQGILALFGKPLDRAQARERHLRMQLLSGVLMILGVGSILIHKAIMGKSLMPRTNHGVAGWVVVGLYVLQIIFGLAKHTVLLSTGQKVYRWHGLVGSWAWVGASINVATGTVLVLPSIPATLASAATVMLIIKVLLVGKNSSSSAEAASSLASRLIGKTAVPAKGTHTGGVQLAALAGTNNASASSGTALNGAADEQEVMRSEIQDP</sequence>
<evidence type="ECO:0000256" key="7">
    <source>
        <dbReference type="ARBA" id="ARBA00022982"/>
    </source>
</evidence>
<gene>
    <name evidence="15" type="ORF">LSP00402_LOCUS22300</name>
</gene>
<dbReference type="Pfam" id="PF03188">
    <property type="entry name" value="Cytochrom_B561"/>
    <property type="match status" value="1"/>
</dbReference>
<evidence type="ECO:0000256" key="12">
    <source>
        <dbReference type="SAM" id="Phobius"/>
    </source>
</evidence>
<dbReference type="EMBL" id="HBHP01036213">
    <property type="protein sequence ID" value="CAD9778284.1"/>
    <property type="molecule type" value="Transcribed_RNA"/>
</dbReference>
<evidence type="ECO:0000256" key="8">
    <source>
        <dbReference type="ARBA" id="ARBA00022989"/>
    </source>
</evidence>
<comment type="cofactor">
    <cofactor evidence="1">
        <name>heme b</name>
        <dbReference type="ChEBI" id="CHEBI:60344"/>
    </cofactor>
</comment>
<evidence type="ECO:0000259" key="14">
    <source>
        <dbReference type="Pfam" id="PF03188"/>
    </source>
</evidence>
<dbReference type="PANTHER" id="PTHR15422">
    <property type="entry name" value="OS05G0565100 PROTEIN"/>
    <property type="match status" value="1"/>
</dbReference>
<evidence type="ECO:0000256" key="4">
    <source>
        <dbReference type="ARBA" id="ARBA00022617"/>
    </source>
</evidence>
<feature type="chain" id="PRO_5031051890" description="Cytochrome b561 domain-containing protein" evidence="13">
    <location>
        <begin position="23"/>
        <end position="249"/>
    </location>
</feature>
<keyword evidence="6" id="KW-0479">Metal-binding</keyword>
<accession>A0A7S2XKC4</accession>
<dbReference type="GO" id="GO:0140575">
    <property type="term" value="F:transmembrane monodehydroascorbate reductase activity"/>
    <property type="evidence" value="ECO:0007669"/>
    <property type="project" value="InterPro"/>
</dbReference>
<feature type="transmembrane region" description="Helical" evidence="12">
    <location>
        <begin position="71"/>
        <end position="88"/>
    </location>
</feature>
<feature type="transmembrane region" description="Helical" evidence="12">
    <location>
        <begin position="130"/>
        <end position="150"/>
    </location>
</feature>
<dbReference type="InterPro" id="IPR045150">
    <property type="entry name" value="CYB561D1/2"/>
</dbReference>
<evidence type="ECO:0000256" key="11">
    <source>
        <dbReference type="SAM" id="MobiDB-lite"/>
    </source>
</evidence>
<feature type="domain" description="Cytochrome b561" evidence="14">
    <location>
        <begin position="30"/>
        <end position="153"/>
    </location>
</feature>
<keyword evidence="13" id="KW-0732">Signal</keyword>
<name>A0A7S2XKC4_9EUKA</name>
<evidence type="ECO:0000313" key="15">
    <source>
        <dbReference type="EMBL" id="CAD9778284.1"/>
    </source>
</evidence>
<evidence type="ECO:0000256" key="6">
    <source>
        <dbReference type="ARBA" id="ARBA00022723"/>
    </source>
</evidence>
<evidence type="ECO:0000256" key="1">
    <source>
        <dbReference type="ARBA" id="ARBA00001970"/>
    </source>
</evidence>
<keyword evidence="7" id="KW-0249">Electron transport</keyword>
<dbReference type="GO" id="GO:0046872">
    <property type="term" value="F:metal ion binding"/>
    <property type="evidence" value="ECO:0007669"/>
    <property type="project" value="UniProtKB-KW"/>
</dbReference>
<proteinExistence type="predicted"/>
<feature type="transmembrane region" description="Helical" evidence="12">
    <location>
        <begin position="32"/>
        <end position="50"/>
    </location>
</feature>
<reference evidence="15" key="1">
    <citation type="submission" date="2021-01" db="EMBL/GenBank/DDBJ databases">
        <authorList>
            <person name="Corre E."/>
            <person name="Pelletier E."/>
            <person name="Niang G."/>
            <person name="Scheremetjew M."/>
            <person name="Finn R."/>
            <person name="Kale V."/>
            <person name="Holt S."/>
            <person name="Cochrane G."/>
            <person name="Meng A."/>
            <person name="Brown T."/>
            <person name="Cohen L."/>
        </authorList>
    </citation>
    <scope>NUCLEOTIDE SEQUENCE</scope>
    <source>
        <strain evidence="15">CCMP622</strain>
    </source>
</reference>
<dbReference type="Gene3D" id="1.20.120.1770">
    <property type="match status" value="1"/>
</dbReference>
<feature type="transmembrane region" description="Helical" evidence="12">
    <location>
        <begin position="156"/>
        <end position="178"/>
    </location>
</feature>
<evidence type="ECO:0000256" key="10">
    <source>
        <dbReference type="ARBA" id="ARBA00023136"/>
    </source>
</evidence>
<dbReference type="InterPro" id="IPR006593">
    <property type="entry name" value="Cyt_b561/ferric_Rdtase_TM"/>
</dbReference>
<evidence type="ECO:0000256" key="13">
    <source>
        <dbReference type="SAM" id="SignalP"/>
    </source>
</evidence>
<keyword evidence="4" id="KW-0349">Heme</keyword>
<evidence type="ECO:0000256" key="9">
    <source>
        <dbReference type="ARBA" id="ARBA00023004"/>
    </source>
</evidence>
<evidence type="ECO:0000256" key="3">
    <source>
        <dbReference type="ARBA" id="ARBA00022448"/>
    </source>
</evidence>
<feature type="transmembrane region" description="Helical" evidence="12">
    <location>
        <begin position="100"/>
        <end position="118"/>
    </location>
</feature>
<dbReference type="AlphaFoldDB" id="A0A7S2XKC4"/>
<organism evidence="15">
    <name type="scientific">Lotharella oceanica</name>
    <dbReference type="NCBI Taxonomy" id="641309"/>
    <lineage>
        <taxon>Eukaryota</taxon>
        <taxon>Sar</taxon>
        <taxon>Rhizaria</taxon>
        <taxon>Cercozoa</taxon>
        <taxon>Chlorarachniophyceae</taxon>
        <taxon>Lotharella</taxon>
    </lineage>
</organism>
<feature type="compositionally biased region" description="Basic and acidic residues" evidence="11">
    <location>
        <begin position="240"/>
        <end position="249"/>
    </location>
</feature>
<feature type="region of interest" description="Disordered" evidence="11">
    <location>
        <begin position="224"/>
        <end position="249"/>
    </location>
</feature>
<protein>
    <recommendedName>
        <fullName evidence="14">Cytochrome b561 domain-containing protein</fullName>
    </recommendedName>
</protein>
<keyword evidence="5 12" id="KW-0812">Transmembrane</keyword>
<dbReference type="GO" id="GO:0016020">
    <property type="term" value="C:membrane"/>
    <property type="evidence" value="ECO:0007669"/>
    <property type="project" value="UniProtKB-SubCell"/>
</dbReference>
<evidence type="ECO:0000256" key="2">
    <source>
        <dbReference type="ARBA" id="ARBA00004141"/>
    </source>
</evidence>
<keyword evidence="3" id="KW-0813">Transport</keyword>
<feature type="signal peptide" evidence="13">
    <location>
        <begin position="1"/>
        <end position="22"/>
    </location>
</feature>
<dbReference type="PANTHER" id="PTHR15422:SF45">
    <property type="entry name" value="CYTOCHROME B561 DOMAIN-CONTAINING PROTEIN"/>
    <property type="match status" value="1"/>
</dbReference>